<dbReference type="RefSeq" id="WP_148354644.1">
    <property type="nucleotide sequence ID" value="NZ_JBHSBF010000032.1"/>
</dbReference>
<dbReference type="EMBL" id="VSFF01000015">
    <property type="protein sequence ID" value="TYC09026.1"/>
    <property type="molecule type" value="Genomic_DNA"/>
</dbReference>
<dbReference type="Gene3D" id="1.10.10.60">
    <property type="entry name" value="Homeodomain-like"/>
    <property type="match status" value="1"/>
</dbReference>
<keyword evidence="3" id="KW-0804">Transcription</keyword>
<reference evidence="7 8" key="1">
    <citation type="submission" date="2019-08" db="EMBL/GenBank/DDBJ databases">
        <title>Actinomadura sp. nov. CYP1-5 isolated from mountain soil.</title>
        <authorList>
            <person name="Songsumanus A."/>
            <person name="Kuncharoen N."/>
            <person name="Kudo T."/>
            <person name="Yuki M."/>
            <person name="Igarashi Y."/>
            <person name="Tanasupawat S."/>
        </authorList>
    </citation>
    <scope>NUCLEOTIDE SEQUENCE [LARGE SCALE GENOMIC DNA]</scope>
    <source>
        <strain evidence="7 8">GKU157</strain>
    </source>
</reference>
<feature type="region of interest" description="Disordered" evidence="5">
    <location>
        <begin position="1"/>
        <end position="22"/>
    </location>
</feature>
<dbReference type="PANTHER" id="PTHR30055:SF234">
    <property type="entry name" value="HTH-TYPE TRANSCRIPTIONAL REGULATOR BETI"/>
    <property type="match status" value="1"/>
</dbReference>
<dbReference type="Proteomes" id="UP000322634">
    <property type="component" value="Unassembled WGS sequence"/>
</dbReference>
<keyword evidence="1" id="KW-0805">Transcription regulation</keyword>
<evidence type="ECO:0000256" key="4">
    <source>
        <dbReference type="PROSITE-ProRule" id="PRU00335"/>
    </source>
</evidence>
<evidence type="ECO:0000256" key="3">
    <source>
        <dbReference type="ARBA" id="ARBA00023163"/>
    </source>
</evidence>
<sequence length="213" mass="23730">MDDDSPAQQPPAEERPSRPRGRRTAALLLDAAVEEFTAHGYHDARIARIAERAGTSYGTFYLYFTDKTDVLWEALEPTRTGLADVLRTLGPLAPGPEGRAELEAWVRRFCDHQQRHMPMFRALVEAQAAAEDIARNGVEMLGEYRRILAARIRESDAIGIDPNLAALVIYATLERTNFTYYYGSLVASYREIVTVLTEFVHRSLFGAPAASAA</sequence>
<dbReference type="GO" id="GO:0003700">
    <property type="term" value="F:DNA-binding transcription factor activity"/>
    <property type="evidence" value="ECO:0007669"/>
    <property type="project" value="TreeGrafter"/>
</dbReference>
<dbReference type="InterPro" id="IPR050109">
    <property type="entry name" value="HTH-type_TetR-like_transc_reg"/>
</dbReference>
<proteinExistence type="predicted"/>
<evidence type="ECO:0000313" key="7">
    <source>
        <dbReference type="EMBL" id="TYC09026.1"/>
    </source>
</evidence>
<dbReference type="PANTHER" id="PTHR30055">
    <property type="entry name" value="HTH-TYPE TRANSCRIPTIONAL REGULATOR RUTR"/>
    <property type="match status" value="1"/>
</dbReference>
<evidence type="ECO:0000259" key="6">
    <source>
        <dbReference type="PROSITE" id="PS50977"/>
    </source>
</evidence>
<organism evidence="7 8">
    <name type="scientific">Actinomadura syzygii</name>
    <dbReference type="NCBI Taxonomy" id="1427538"/>
    <lineage>
        <taxon>Bacteria</taxon>
        <taxon>Bacillati</taxon>
        <taxon>Actinomycetota</taxon>
        <taxon>Actinomycetes</taxon>
        <taxon>Streptosporangiales</taxon>
        <taxon>Thermomonosporaceae</taxon>
        <taxon>Actinomadura</taxon>
    </lineage>
</organism>
<dbReference type="Gene3D" id="1.10.357.10">
    <property type="entry name" value="Tetracycline Repressor, domain 2"/>
    <property type="match status" value="1"/>
</dbReference>
<gene>
    <name evidence="7" type="ORF">FXF65_36550</name>
</gene>
<dbReference type="SUPFAM" id="SSF46689">
    <property type="entry name" value="Homeodomain-like"/>
    <property type="match status" value="1"/>
</dbReference>
<dbReference type="InterPro" id="IPR001647">
    <property type="entry name" value="HTH_TetR"/>
</dbReference>
<dbReference type="PRINTS" id="PR00455">
    <property type="entry name" value="HTHTETR"/>
</dbReference>
<accession>A0A5D0TUJ0</accession>
<keyword evidence="8" id="KW-1185">Reference proteome</keyword>
<evidence type="ECO:0000256" key="5">
    <source>
        <dbReference type="SAM" id="MobiDB-lite"/>
    </source>
</evidence>
<feature type="domain" description="HTH tetR-type" evidence="6">
    <location>
        <begin position="22"/>
        <end position="82"/>
    </location>
</feature>
<dbReference type="AlphaFoldDB" id="A0A5D0TUJ0"/>
<evidence type="ECO:0000313" key="8">
    <source>
        <dbReference type="Proteomes" id="UP000322634"/>
    </source>
</evidence>
<feature type="DNA-binding region" description="H-T-H motif" evidence="4">
    <location>
        <begin position="45"/>
        <end position="64"/>
    </location>
</feature>
<dbReference type="InterPro" id="IPR036271">
    <property type="entry name" value="Tet_transcr_reg_TetR-rel_C_sf"/>
</dbReference>
<protein>
    <submittedName>
        <fullName evidence="7">TetR/AcrR family transcriptional regulator</fullName>
    </submittedName>
</protein>
<name>A0A5D0TUJ0_9ACTN</name>
<dbReference type="GO" id="GO:0000976">
    <property type="term" value="F:transcription cis-regulatory region binding"/>
    <property type="evidence" value="ECO:0007669"/>
    <property type="project" value="TreeGrafter"/>
</dbReference>
<dbReference type="SUPFAM" id="SSF48498">
    <property type="entry name" value="Tetracyclin repressor-like, C-terminal domain"/>
    <property type="match status" value="1"/>
</dbReference>
<dbReference type="OrthoDB" id="5112469at2"/>
<evidence type="ECO:0000256" key="2">
    <source>
        <dbReference type="ARBA" id="ARBA00023125"/>
    </source>
</evidence>
<keyword evidence="2 4" id="KW-0238">DNA-binding</keyword>
<dbReference type="InterPro" id="IPR009057">
    <property type="entry name" value="Homeodomain-like_sf"/>
</dbReference>
<dbReference type="Pfam" id="PF00440">
    <property type="entry name" value="TetR_N"/>
    <property type="match status" value="1"/>
</dbReference>
<evidence type="ECO:0000256" key="1">
    <source>
        <dbReference type="ARBA" id="ARBA00023015"/>
    </source>
</evidence>
<comment type="caution">
    <text evidence="7">The sequence shown here is derived from an EMBL/GenBank/DDBJ whole genome shotgun (WGS) entry which is preliminary data.</text>
</comment>
<dbReference type="PROSITE" id="PS50977">
    <property type="entry name" value="HTH_TETR_2"/>
    <property type="match status" value="1"/>
</dbReference>